<keyword evidence="8" id="KW-1185">Reference proteome</keyword>
<keyword evidence="1" id="KW-0597">Phosphoprotein</keyword>
<dbReference type="GO" id="GO:0008270">
    <property type="term" value="F:zinc ion binding"/>
    <property type="evidence" value="ECO:0007669"/>
    <property type="project" value="UniProtKB-KW"/>
</dbReference>
<dbReference type="GO" id="GO:0006357">
    <property type="term" value="P:regulation of transcription by RNA polymerase II"/>
    <property type="evidence" value="ECO:0007669"/>
    <property type="project" value="TreeGrafter"/>
</dbReference>
<dbReference type="AlphaFoldDB" id="A0A9Q0N6H3"/>
<dbReference type="PANTHER" id="PTHR14955:SF4">
    <property type="entry name" value="PHD-TYPE DOMAIN-CONTAINING PROTEIN"/>
    <property type="match status" value="1"/>
</dbReference>
<gene>
    <name evidence="7" type="ORF">Bhyg_08896</name>
</gene>
<dbReference type="InterPro" id="IPR052440">
    <property type="entry name" value="Trans_Reg/Chrom_Remod"/>
</dbReference>
<reference evidence="7" key="1">
    <citation type="submission" date="2022-07" db="EMBL/GenBank/DDBJ databases">
        <authorList>
            <person name="Trinca V."/>
            <person name="Uliana J.V.C."/>
            <person name="Torres T.T."/>
            <person name="Ward R.J."/>
            <person name="Monesi N."/>
        </authorList>
    </citation>
    <scope>NUCLEOTIDE SEQUENCE</scope>
    <source>
        <strain evidence="7">HSMRA1968</strain>
        <tissue evidence="7">Whole embryos</tissue>
    </source>
</reference>
<dbReference type="Pfam" id="PF13771">
    <property type="entry name" value="zf-HC5HC2H"/>
    <property type="match status" value="1"/>
</dbReference>
<organism evidence="7 8">
    <name type="scientific">Pseudolycoriella hygida</name>
    <dbReference type="NCBI Taxonomy" id="35572"/>
    <lineage>
        <taxon>Eukaryota</taxon>
        <taxon>Metazoa</taxon>
        <taxon>Ecdysozoa</taxon>
        <taxon>Arthropoda</taxon>
        <taxon>Hexapoda</taxon>
        <taxon>Insecta</taxon>
        <taxon>Pterygota</taxon>
        <taxon>Neoptera</taxon>
        <taxon>Endopterygota</taxon>
        <taxon>Diptera</taxon>
        <taxon>Nematocera</taxon>
        <taxon>Sciaroidea</taxon>
        <taxon>Sciaridae</taxon>
        <taxon>Pseudolycoriella</taxon>
    </lineage>
</organism>
<protein>
    <recommendedName>
        <fullName evidence="6">PHD-type domain-containing protein</fullName>
    </recommendedName>
</protein>
<dbReference type="InterPro" id="IPR013083">
    <property type="entry name" value="Znf_RING/FYVE/PHD"/>
</dbReference>
<proteinExistence type="predicted"/>
<dbReference type="Gene3D" id="3.30.40.10">
    <property type="entry name" value="Zinc/RING finger domain, C3HC4 (zinc finger)"/>
    <property type="match status" value="1"/>
</dbReference>
<feature type="region of interest" description="Disordered" evidence="5">
    <location>
        <begin position="284"/>
        <end position="340"/>
    </location>
</feature>
<feature type="compositionally biased region" description="Basic residues" evidence="5">
    <location>
        <begin position="322"/>
        <end position="332"/>
    </location>
</feature>
<feature type="compositionally biased region" description="Polar residues" evidence="5">
    <location>
        <begin position="502"/>
        <end position="519"/>
    </location>
</feature>
<dbReference type="GO" id="GO:0005634">
    <property type="term" value="C:nucleus"/>
    <property type="evidence" value="ECO:0007669"/>
    <property type="project" value="TreeGrafter"/>
</dbReference>
<evidence type="ECO:0000313" key="8">
    <source>
        <dbReference type="Proteomes" id="UP001151699"/>
    </source>
</evidence>
<feature type="compositionally biased region" description="Polar residues" evidence="5">
    <location>
        <begin position="404"/>
        <end position="429"/>
    </location>
</feature>
<evidence type="ECO:0000313" key="7">
    <source>
        <dbReference type="EMBL" id="KAJ6643931.1"/>
    </source>
</evidence>
<feature type="compositionally biased region" description="Polar residues" evidence="5">
    <location>
        <begin position="436"/>
        <end position="457"/>
    </location>
</feature>
<evidence type="ECO:0000256" key="5">
    <source>
        <dbReference type="SAM" id="MobiDB-lite"/>
    </source>
</evidence>
<feature type="compositionally biased region" description="Polar residues" evidence="5">
    <location>
        <begin position="293"/>
        <end position="314"/>
    </location>
</feature>
<dbReference type="InterPro" id="IPR034732">
    <property type="entry name" value="EPHD"/>
</dbReference>
<keyword evidence="3" id="KW-0863">Zinc-finger</keyword>
<evidence type="ECO:0000256" key="1">
    <source>
        <dbReference type="ARBA" id="ARBA00022553"/>
    </source>
</evidence>
<name>A0A9Q0N6H3_9DIPT</name>
<feature type="compositionally biased region" description="Basic residues" evidence="5">
    <location>
        <begin position="598"/>
        <end position="620"/>
    </location>
</feature>
<feature type="region of interest" description="Disordered" evidence="5">
    <location>
        <begin position="393"/>
        <end position="468"/>
    </location>
</feature>
<dbReference type="OrthoDB" id="10029243at2759"/>
<evidence type="ECO:0000256" key="3">
    <source>
        <dbReference type="ARBA" id="ARBA00022771"/>
    </source>
</evidence>
<feature type="region of interest" description="Disordered" evidence="5">
    <location>
        <begin position="767"/>
        <end position="796"/>
    </location>
</feature>
<dbReference type="PANTHER" id="PTHR14955">
    <property type="entry name" value="RETINOIC ACID INDUCED 1/TRANSCRIPTION FACTOR 20"/>
    <property type="match status" value="1"/>
</dbReference>
<feature type="region of interest" description="Disordered" evidence="5">
    <location>
        <begin position="572"/>
        <end position="638"/>
    </location>
</feature>
<dbReference type="EMBL" id="WJQU01000002">
    <property type="protein sequence ID" value="KAJ6643931.1"/>
    <property type="molecule type" value="Genomic_DNA"/>
</dbReference>
<feature type="compositionally biased region" description="Basic residues" evidence="5">
    <location>
        <begin position="575"/>
        <end position="585"/>
    </location>
</feature>
<keyword evidence="4" id="KW-0862">Zinc</keyword>
<dbReference type="PROSITE" id="PS51805">
    <property type="entry name" value="EPHD"/>
    <property type="match status" value="1"/>
</dbReference>
<accession>A0A9Q0N6H3</accession>
<feature type="region of interest" description="Disordered" evidence="5">
    <location>
        <begin position="482"/>
        <end position="527"/>
    </location>
</feature>
<comment type="caution">
    <text evidence="7">The sequence shown here is derived from an EMBL/GenBank/DDBJ whole genome shotgun (WGS) entry which is preliminary data.</text>
</comment>
<evidence type="ECO:0000259" key="6">
    <source>
        <dbReference type="PROSITE" id="PS51805"/>
    </source>
</evidence>
<evidence type="ECO:0000256" key="4">
    <source>
        <dbReference type="ARBA" id="ARBA00022833"/>
    </source>
</evidence>
<evidence type="ECO:0000256" key="2">
    <source>
        <dbReference type="ARBA" id="ARBA00022723"/>
    </source>
</evidence>
<dbReference type="Proteomes" id="UP001151699">
    <property type="component" value="Chromosome B"/>
</dbReference>
<sequence length="913" mass="100206">MSGHNPHGRLGQPNTSYNHLQVPYIPRHPQLAHMNESIMRSSPLNWHQADAAFFSYMTTQHKTQLDLNALPFVRPPADSSFGTVDLSFPSHYRHNSSPHNTNNTLAPSSAPPSLEFSAPLQFSPKSSLNWQVYNLRTSSEMLKQMHAKYLQNITLARGVDGLYTTNKSKINSLSPALQSPNSVKEAKGGFVNGDKISNNGSEKLFNSESVMAPNLTTGLFVAHQPSMTHSEPIELIKEKIFKNFHELIEHNSAINPTSLPSHSPSPSIFASLTNSAMNNNTNLQRLSELPSPNHANISNSHNTSRESQATTSNEDSVDSNAGKKRRRRKPNKTCRLSNNEDVDDDIDVDVISNNNKHLETVASNNSGDVSGSNKLNNISEVVNLASCENKNSESVNEIVESDQPVPTQTESNGQSSVAKSNVNDASEISLSPAKPATQTIQSPNKSVNDNNSGNVSPNRWPLEKPSDADADCETIDKIAALIASSSPDFDPKKGRSTPMPENRSSPILENGNSKGSATEDNADQKDRRFEDVEIKLEEMFAGIDDDIDQTKVKNTKLGGCKVLETIVPKSENRKKINAKTRKKKSNSSSSDEEEDHKAKKPVKRLQKSKTKKGKGKKNTKPAKGGTNVTDNQKAKAKDETLDTVAKFRGPFVHVTVDGSSNVVNAPITEEISETKLKVKKALNNQSQNDRSKIRGLHVSTLSMKYDASTTDKTWMCVFCKMGPHKFGLGDLFGPYILSTTCEDFELSQVSPSEDVFRSKKSKANMIQKRTLPSDAATTGNKRKRKATEQTPSTSINSTSSDVVDIFYGMTKTTDTSYEVWVHGDCAVWSSGVYLIGSRIVGLEAAVWSSSRHQCTKCQNYGAMLSCFKRGCGDVAHVPCARKASWNLCDENFKVLCDKHCVSVEQITESAKQT</sequence>
<keyword evidence="2" id="KW-0479">Metal-binding</keyword>
<feature type="domain" description="PHD-type" evidence="6">
    <location>
        <begin position="790"/>
        <end position="900"/>
    </location>
</feature>